<accession>A0A9N9N309</accession>
<feature type="compositionally biased region" description="Basic residues" evidence="1">
    <location>
        <begin position="247"/>
        <end position="267"/>
    </location>
</feature>
<sequence length="836" mass="97033">TDKEETKLTIVWAIGVYPIESEDREMEIVLFVLINEEERDPNTQSVFVKNEYYSMTATSSTHLTIRRDLGSNRCSLKTSLVGVVQDIPKEVDDEHVEIIDKEVYAYAADIFLIDINFTAKRKISSLNNSQTTTEIYRTVRTKLLNVHQNANEKSTEETSTKTNKHTIDLTTDNLNISKHTRVEDAEDDDDLYEQSAECSKKYTNESNEYNDDINIVEESKYSMHNRGKVNKDKEKMAQPVVHNTRRETRRRKNRKYQKNLRKQKKTSAHIARDNWAKCAGLPWHILEINEEFEQKIKEYTNWPQLINPKLSNETLKEFHNNTNLNELRELSCAICSKLNDWKNYKKVSIKDVNLNLLKALNELIALFFEINFHYNEPYIDNTNIKILLDQAGFINTSDHQNKNNILSIRVCNVCYRYLEKNITPPLSLSNNMWIGTTPMCLQILPLPLFKLCDHLKLVFIEKKTPSKNYLKKILQIRKSKVTNALQWLFSHNKLFKEYIEINSKILNDLPKGEIPEPLLLTTTVIDLEMQNIEHYTGYIHDPIEYDESNSENETENITLNNKDKTDQFIKNNTIGNLYNFRTSSILYVNDIPVMEEELTLSSLQKLIEKSNLQYKNKPLDNASNTTSKTTQTKLICVSHENTPINKYEDPKLLPAAFPTLYPFGVGGHIGHSQYIFFKEYINHLMCYHDPKFRQHRSFSFVTFNILQRREVSSESYNLTKNNNFEKSANLINILKPNDIKLAVEQIQKKEPITNPNILELLKNINSTGSKLMASYQSCFRMHNEICATIIQDGAPSIFITINPADLHSPIVMMYAGNEIDPDKLLPENFPKANERA</sequence>
<feature type="domain" description="DUF6570" evidence="3">
    <location>
        <begin position="443"/>
        <end position="506"/>
    </location>
</feature>
<evidence type="ECO:0000256" key="1">
    <source>
        <dbReference type="SAM" id="MobiDB-lite"/>
    </source>
</evidence>
<dbReference type="EMBL" id="CAJVQA010010569">
    <property type="protein sequence ID" value="CAG8698217.1"/>
    <property type="molecule type" value="Genomic_DNA"/>
</dbReference>
<reference evidence="4" key="1">
    <citation type="submission" date="2021-06" db="EMBL/GenBank/DDBJ databases">
        <authorList>
            <person name="Kallberg Y."/>
            <person name="Tangrot J."/>
            <person name="Rosling A."/>
        </authorList>
    </citation>
    <scope>NUCLEOTIDE SEQUENCE</scope>
    <source>
        <strain evidence="4">FL966</strain>
    </source>
</reference>
<name>A0A9N9N309_9GLOM</name>
<evidence type="ECO:0000259" key="3">
    <source>
        <dbReference type="Pfam" id="PF20209"/>
    </source>
</evidence>
<dbReference type="Pfam" id="PF20209">
    <property type="entry name" value="DUF6570"/>
    <property type="match status" value="1"/>
</dbReference>
<dbReference type="InterPro" id="IPR046700">
    <property type="entry name" value="DUF6570"/>
</dbReference>
<proteinExistence type="predicted"/>
<dbReference type="Proteomes" id="UP000789759">
    <property type="component" value="Unassembled WGS sequence"/>
</dbReference>
<feature type="non-terminal residue" evidence="4">
    <location>
        <position position="836"/>
    </location>
</feature>
<feature type="region of interest" description="Disordered" evidence="1">
    <location>
        <begin position="237"/>
        <end position="267"/>
    </location>
</feature>
<evidence type="ECO:0000313" key="4">
    <source>
        <dbReference type="EMBL" id="CAG8698217.1"/>
    </source>
</evidence>
<comment type="caution">
    <text evidence="4">The sequence shown here is derived from an EMBL/GenBank/DDBJ whole genome shotgun (WGS) entry which is preliminary data.</text>
</comment>
<dbReference type="InterPro" id="IPR025476">
    <property type="entry name" value="Helitron_helicase-like"/>
</dbReference>
<evidence type="ECO:0000259" key="2">
    <source>
        <dbReference type="Pfam" id="PF14214"/>
    </source>
</evidence>
<protein>
    <submittedName>
        <fullName evidence="4">7398_t:CDS:1</fullName>
    </submittedName>
</protein>
<feature type="domain" description="Helitron helicase-like" evidence="2">
    <location>
        <begin position="680"/>
        <end position="813"/>
    </location>
</feature>
<dbReference type="OrthoDB" id="2438718at2759"/>
<keyword evidence="5" id="KW-1185">Reference proteome</keyword>
<organism evidence="4 5">
    <name type="scientific">Cetraspora pellucida</name>
    <dbReference type="NCBI Taxonomy" id="1433469"/>
    <lineage>
        <taxon>Eukaryota</taxon>
        <taxon>Fungi</taxon>
        <taxon>Fungi incertae sedis</taxon>
        <taxon>Mucoromycota</taxon>
        <taxon>Glomeromycotina</taxon>
        <taxon>Glomeromycetes</taxon>
        <taxon>Diversisporales</taxon>
        <taxon>Gigasporaceae</taxon>
        <taxon>Cetraspora</taxon>
    </lineage>
</organism>
<dbReference type="Pfam" id="PF14214">
    <property type="entry name" value="Helitron_like_N"/>
    <property type="match status" value="1"/>
</dbReference>
<dbReference type="AlphaFoldDB" id="A0A9N9N309"/>
<gene>
    <name evidence="4" type="ORF">CPELLU_LOCUS11674</name>
</gene>
<evidence type="ECO:0000313" key="5">
    <source>
        <dbReference type="Proteomes" id="UP000789759"/>
    </source>
</evidence>